<comment type="caution">
    <text evidence="1">The sequence shown here is derived from an EMBL/GenBank/DDBJ whole genome shotgun (WGS) entry which is preliminary data.</text>
</comment>
<accession>A0ACC0J4J3</accession>
<dbReference type="EMBL" id="CM045758">
    <property type="protein sequence ID" value="KAI8031161.1"/>
    <property type="molecule type" value="Genomic_DNA"/>
</dbReference>
<proteinExistence type="predicted"/>
<evidence type="ECO:0000313" key="2">
    <source>
        <dbReference type="Proteomes" id="UP001060215"/>
    </source>
</evidence>
<reference evidence="1 2" key="1">
    <citation type="journal article" date="2022" name="Plant J.">
        <title>Chromosome-level genome of Camellia lanceoleosa provides a valuable resource for understanding genome evolution and self-incompatibility.</title>
        <authorList>
            <person name="Gong W."/>
            <person name="Xiao S."/>
            <person name="Wang L."/>
            <person name="Liao Z."/>
            <person name="Chang Y."/>
            <person name="Mo W."/>
            <person name="Hu G."/>
            <person name="Li W."/>
            <person name="Zhao G."/>
            <person name="Zhu H."/>
            <person name="Hu X."/>
            <person name="Ji K."/>
            <person name="Xiang X."/>
            <person name="Song Q."/>
            <person name="Yuan D."/>
            <person name="Jin S."/>
            <person name="Zhang L."/>
        </authorList>
    </citation>
    <scope>NUCLEOTIDE SEQUENCE [LARGE SCALE GENOMIC DNA]</scope>
    <source>
        <strain evidence="1">SQ_2022a</strain>
    </source>
</reference>
<gene>
    <name evidence="1" type="ORF">LOK49_LG01G01606</name>
</gene>
<protein>
    <submittedName>
        <fullName evidence="1">Uncharacterized protein</fullName>
    </submittedName>
</protein>
<evidence type="ECO:0000313" key="1">
    <source>
        <dbReference type="EMBL" id="KAI8031161.1"/>
    </source>
</evidence>
<sequence>MELNSVSTLLPVSEAPSWGLSVSLLCYPDPEVPLWNGLFVTLTCLYLLC</sequence>
<keyword evidence="2" id="KW-1185">Reference proteome</keyword>
<organism evidence="1 2">
    <name type="scientific">Camellia lanceoleosa</name>
    <dbReference type="NCBI Taxonomy" id="1840588"/>
    <lineage>
        <taxon>Eukaryota</taxon>
        <taxon>Viridiplantae</taxon>
        <taxon>Streptophyta</taxon>
        <taxon>Embryophyta</taxon>
        <taxon>Tracheophyta</taxon>
        <taxon>Spermatophyta</taxon>
        <taxon>Magnoliopsida</taxon>
        <taxon>eudicotyledons</taxon>
        <taxon>Gunneridae</taxon>
        <taxon>Pentapetalae</taxon>
        <taxon>asterids</taxon>
        <taxon>Ericales</taxon>
        <taxon>Theaceae</taxon>
        <taxon>Camellia</taxon>
    </lineage>
</organism>
<name>A0ACC0J4J3_9ERIC</name>
<dbReference type="Proteomes" id="UP001060215">
    <property type="component" value="Chromosome 1"/>
</dbReference>